<organism evidence="1 2">
    <name type="scientific">Rhodococcus sovatensis</name>
    <dbReference type="NCBI Taxonomy" id="1805840"/>
    <lineage>
        <taxon>Bacteria</taxon>
        <taxon>Bacillati</taxon>
        <taxon>Actinomycetota</taxon>
        <taxon>Actinomycetes</taxon>
        <taxon>Mycobacteriales</taxon>
        <taxon>Nocardiaceae</taxon>
        <taxon>Rhodococcus</taxon>
    </lineage>
</organism>
<sequence>MRTLRSQLTASVTNWTSTAAPSRKCRPSSAPQSGDSLICTYVGGPVRATVHHRSGVSTQLPSWFLSSFFDLRRDSYPGTTVRPGHSRTLSGWTGTAQTSTPHRQYLLILSISFAALSSRRRAFYYPMVRWAKWLNDLDGIDEILTTLPAALDRSIAAERIDVLLDDDKTTAAFVVAMIWGHGSSGYGPFRTARILTGTADPAGEPLSPDVFEKLARSVEIAQDSGAVWGYRYLNNNGKITGLGPAFFTKWLYFVTARGNPTSPDAAPVLDALVIEWLRRHAHVRIRSGRTADYSAYLDHLTAWGTATDHTPVEVEERIFRLIRNDGTPQDSTIENDERTNHD</sequence>
<protein>
    <submittedName>
        <fullName evidence="1">Uncharacterized protein</fullName>
    </submittedName>
</protein>
<reference evidence="1 2" key="1">
    <citation type="submission" date="2024-03" db="EMBL/GenBank/DDBJ databases">
        <title>Natural products discovery in diverse microorganisms through a two-stage MS feature dereplication strategy.</title>
        <authorList>
            <person name="Zhang R."/>
        </authorList>
    </citation>
    <scope>NUCLEOTIDE SEQUENCE [LARGE SCALE GENOMIC DNA]</scope>
    <source>
        <strain evidence="1 2">18930</strain>
    </source>
</reference>
<dbReference type="EMBL" id="CP147846">
    <property type="protein sequence ID" value="WXG69627.1"/>
    <property type="molecule type" value="Genomic_DNA"/>
</dbReference>
<dbReference type="Pfam" id="PF21790">
    <property type="entry name" value="OGG"/>
    <property type="match status" value="1"/>
</dbReference>
<gene>
    <name evidence="1" type="ORF">WDS16_03465</name>
</gene>
<proteinExistence type="predicted"/>
<dbReference type="RefSeq" id="WP_338890516.1">
    <property type="nucleotide sequence ID" value="NZ_CP147846.1"/>
</dbReference>
<keyword evidence="2" id="KW-1185">Reference proteome</keyword>
<dbReference type="Proteomes" id="UP001432000">
    <property type="component" value="Chromosome"/>
</dbReference>
<name>A0ABZ2PL73_9NOCA</name>
<evidence type="ECO:0000313" key="1">
    <source>
        <dbReference type="EMBL" id="WXG69627.1"/>
    </source>
</evidence>
<dbReference type="InterPro" id="IPR048868">
    <property type="entry name" value="OGG-like_put"/>
</dbReference>
<accession>A0ABZ2PL73</accession>
<evidence type="ECO:0000313" key="2">
    <source>
        <dbReference type="Proteomes" id="UP001432000"/>
    </source>
</evidence>